<dbReference type="GO" id="GO:0005829">
    <property type="term" value="C:cytosol"/>
    <property type="evidence" value="ECO:0007669"/>
    <property type="project" value="TreeGrafter"/>
</dbReference>
<evidence type="ECO:0000256" key="4">
    <source>
        <dbReference type="ARBA" id="ARBA00022741"/>
    </source>
</evidence>
<dbReference type="InterPro" id="IPR017932">
    <property type="entry name" value="GATase_2_dom"/>
</dbReference>
<name>A0A1I7N325_9HYPH</name>
<comment type="pathway">
    <text evidence="1">Amino-acid biosynthesis; L-asparagine biosynthesis; L-asparagine from L-aspartate (L-Gln route): step 1/1.</text>
</comment>
<keyword evidence="5 9" id="KW-0067">ATP-binding</keyword>
<dbReference type="SUPFAM" id="SSF52402">
    <property type="entry name" value="Adenine nucleotide alpha hydrolases-like"/>
    <property type="match status" value="1"/>
</dbReference>
<evidence type="ECO:0000256" key="3">
    <source>
        <dbReference type="ARBA" id="ARBA00012737"/>
    </source>
</evidence>
<dbReference type="EMBL" id="FPCH01000001">
    <property type="protein sequence ID" value="SFV29057.1"/>
    <property type="molecule type" value="Genomic_DNA"/>
</dbReference>
<dbReference type="EC" id="6.3.5.4" evidence="3"/>
<dbReference type="PANTHER" id="PTHR43284">
    <property type="entry name" value="ASPARAGINE SYNTHETASE (GLUTAMINE-HYDROLYZING)"/>
    <property type="match status" value="1"/>
</dbReference>
<dbReference type="InterPro" id="IPR006426">
    <property type="entry name" value="Asn_synth_AEB"/>
</dbReference>
<keyword evidence="6 8" id="KW-0315">Glutamine amidotransferase</keyword>
<dbReference type="PROSITE" id="PS51278">
    <property type="entry name" value="GATASE_TYPE_2"/>
    <property type="match status" value="1"/>
</dbReference>
<comment type="catalytic activity">
    <reaction evidence="7">
        <text>L-aspartate + L-glutamine + ATP + H2O = L-asparagine + L-glutamate + AMP + diphosphate + H(+)</text>
        <dbReference type="Rhea" id="RHEA:12228"/>
        <dbReference type="ChEBI" id="CHEBI:15377"/>
        <dbReference type="ChEBI" id="CHEBI:15378"/>
        <dbReference type="ChEBI" id="CHEBI:29985"/>
        <dbReference type="ChEBI" id="CHEBI:29991"/>
        <dbReference type="ChEBI" id="CHEBI:30616"/>
        <dbReference type="ChEBI" id="CHEBI:33019"/>
        <dbReference type="ChEBI" id="CHEBI:58048"/>
        <dbReference type="ChEBI" id="CHEBI:58359"/>
        <dbReference type="ChEBI" id="CHEBI:456215"/>
        <dbReference type="EC" id="6.3.5.4"/>
    </reaction>
</comment>
<protein>
    <recommendedName>
        <fullName evidence="3">asparagine synthase (glutamine-hydrolyzing)</fullName>
        <ecNumber evidence="3">6.3.5.4</ecNumber>
    </recommendedName>
</protein>
<evidence type="ECO:0000259" key="11">
    <source>
        <dbReference type="PROSITE" id="PS51278"/>
    </source>
</evidence>
<feature type="binding site" evidence="9">
    <location>
        <position position="100"/>
    </location>
    <ligand>
        <name>L-glutamine</name>
        <dbReference type="ChEBI" id="CHEBI:58359"/>
    </ligand>
</feature>
<keyword evidence="4 9" id="KW-0547">Nucleotide-binding</keyword>
<dbReference type="PANTHER" id="PTHR43284:SF1">
    <property type="entry name" value="ASPARAGINE SYNTHETASE"/>
    <property type="match status" value="1"/>
</dbReference>
<evidence type="ECO:0000256" key="9">
    <source>
        <dbReference type="PIRSR" id="PIRSR001589-2"/>
    </source>
</evidence>
<dbReference type="Pfam" id="PF00733">
    <property type="entry name" value="Asn_synthase"/>
    <property type="match status" value="1"/>
</dbReference>
<dbReference type="SUPFAM" id="SSF56235">
    <property type="entry name" value="N-terminal nucleophile aminohydrolases (Ntn hydrolases)"/>
    <property type="match status" value="1"/>
</dbReference>
<dbReference type="GO" id="GO:0005524">
    <property type="term" value="F:ATP binding"/>
    <property type="evidence" value="ECO:0007669"/>
    <property type="project" value="UniProtKB-KW"/>
</dbReference>
<dbReference type="RefSeq" id="WP_092866405.1">
    <property type="nucleotide sequence ID" value="NZ_FPCH01000001.1"/>
</dbReference>
<dbReference type="InterPro" id="IPR014729">
    <property type="entry name" value="Rossmann-like_a/b/a_fold"/>
</dbReference>
<proteinExistence type="inferred from homology"/>
<feature type="binding site" evidence="9">
    <location>
        <position position="302"/>
    </location>
    <ligand>
        <name>ATP</name>
        <dbReference type="ChEBI" id="CHEBI:30616"/>
    </ligand>
</feature>
<dbReference type="InterPro" id="IPR033738">
    <property type="entry name" value="AsnB_N"/>
</dbReference>
<keyword evidence="13" id="KW-1185">Reference proteome</keyword>
<evidence type="ECO:0000256" key="2">
    <source>
        <dbReference type="ARBA" id="ARBA00005752"/>
    </source>
</evidence>
<dbReference type="AlphaFoldDB" id="A0A1I7N325"/>
<dbReference type="InterPro" id="IPR051786">
    <property type="entry name" value="ASN_synthetase/amidase"/>
</dbReference>
<dbReference type="Proteomes" id="UP000199423">
    <property type="component" value="Unassembled WGS sequence"/>
</dbReference>
<dbReference type="Pfam" id="PF13537">
    <property type="entry name" value="GATase_7"/>
    <property type="match status" value="1"/>
</dbReference>
<dbReference type="PIRSF" id="PIRSF001589">
    <property type="entry name" value="Asn_synthetase_glu-h"/>
    <property type="match status" value="1"/>
</dbReference>
<evidence type="ECO:0000256" key="10">
    <source>
        <dbReference type="PIRSR" id="PIRSR001589-3"/>
    </source>
</evidence>
<dbReference type="GO" id="GO:0006529">
    <property type="term" value="P:asparagine biosynthetic process"/>
    <property type="evidence" value="ECO:0007669"/>
    <property type="project" value="UniProtKB-KW"/>
</dbReference>
<evidence type="ECO:0000313" key="13">
    <source>
        <dbReference type="Proteomes" id="UP000199423"/>
    </source>
</evidence>
<keyword evidence="8" id="KW-0028">Amino-acid biosynthesis</keyword>
<comment type="similarity">
    <text evidence="2">Belongs to the asparagine synthetase family.</text>
</comment>
<dbReference type="NCBIfam" id="TIGR01536">
    <property type="entry name" value="asn_synth_AEB"/>
    <property type="match status" value="1"/>
</dbReference>
<evidence type="ECO:0000256" key="7">
    <source>
        <dbReference type="ARBA" id="ARBA00048741"/>
    </source>
</evidence>
<gene>
    <name evidence="12" type="ORF">SAMN04488557_1160</name>
</gene>
<dbReference type="GO" id="GO:0004066">
    <property type="term" value="F:asparagine synthase (glutamine-hydrolyzing) activity"/>
    <property type="evidence" value="ECO:0007669"/>
    <property type="project" value="UniProtKB-EC"/>
</dbReference>
<evidence type="ECO:0000256" key="8">
    <source>
        <dbReference type="PIRSR" id="PIRSR001589-1"/>
    </source>
</evidence>
<dbReference type="STRING" id="51670.SAMN04488557_1160"/>
<feature type="domain" description="Glutamine amidotransferase type-2" evidence="11">
    <location>
        <begin position="2"/>
        <end position="217"/>
    </location>
</feature>
<evidence type="ECO:0000256" key="6">
    <source>
        <dbReference type="ARBA" id="ARBA00022962"/>
    </source>
</evidence>
<sequence>MCGIFGIIDLKGRRSVPLSVLKRAADAMVHRGPDEDGYLQRPGFGFASRRLSIVGLADGQQPVFNEDKQITAIFNGEIFDHDDWRQDLRTRGHVLKTHCDTEIFPHMWEEFAEDMFAKLNGQFAVALADERKQKFILARDRFGICPLFWTRTTRFGSDWLIFGSEIKTILATGMVEPKPDRRGVDAVFNFLAVPGPFSCFEGINILPPGKFLTISRGRSGEDATISERTYWEMDFPAAGQEARGQNEKKLVDEFESVLYEAVKRRLRADVPVASYLSGGVDSSTVVAMAKDILGAAPATFTVKIRDPKLDETEQAAIISKHLSADPYIVPCGSDDIVANYQKLLVATEAPVTDTSCTSLMMLAGKVHEKGFKVALTGEGSDEWLAGYPWYKFDRVFDWMGKASGGVASSLAEKFLYRWLGCNDETIAYFVRNAESSGGMHAFQRFYSLLGASRSRFYSQSMLAKLGNHDPYAAIEPDISRAKTWDPVNRGVYWAGKIHLPGQLLSLKGDRIAMSQSVEMRYPFLDNNVFDFLAAIDPKWKFKGLTEKYLLRRVAEKWLPKEIAWRPKGMFRAPLDGFFLQQRLPYVDELLSDASIKKAGYFDPEAVREWRGKYQELSPWGYQRSSAELGLVAVLATQLWHHTYIDPTLANLPGWRTIAGVPTTEPRDLDFAESVPALAS</sequence>
<evidence type="ECO:0000256" key="5">
    <source>
        <dbReference type="ARBA" id="ARBA00022840"/>
    </source>
</evidence>
<dbReference type="Gene3D" id="3.40.50.620">
    <property type="entry name" value="HUPs"/>
    <property type="match status" value="2"/>
</dbReference>
<dbReference type="CDD" id="cd01991">
    <property type="entry name" value="Asn_synthase_B_C"/>
    <property type="match status" value="1"/>
</dbReference>
<dbReference type="InterPro" id="IPR001962">
    <property type="entry name" value="Asn_synthase"/>
</dbReference>
<evidence type="ECO:0000313" key="12">
    <source>
        <dbReference type="EMBL" id="SFV29057.1"/>
    </source>
</evidence>
<dbReference type="CDD" id="cd00712">
    <property type="entry name" value="AsnB"/>
    <property type="match status" value="1"/>
</dbReference>
<feature type="site" description="Important for beta-aspartyl-AMP intermediate formation" evidence="10">
    <location>
        <position position="378"/>
    </location>
</feature>
<evidence type="ECO:0000256" key="1">
    <source>
        <dbReference type="ARBA" id="ARBA00005187"/>
    </source>
</evidence>
<accession>A0A1I7N325</accession>
<dbReference type="Gene3D" id="3.60.20.10">
    <property type="entry name" value="Glutamine Phosphoribosylpyrophosphate, subunit 1, domain 1"/>
    <property type="match status" value="1"/>
</dbReference>
<dbReference type="OrthoDB" id="9763290at2"/>
<keyword evidence="8" id="KW-0061">Asparagine biosynthesis</keyword>
<organism evidence="12 13">
    <name type="scientific">Hyphomicrobium facile</name>
    <dbReference type="NCBI Taxonomy" id="51670"/>
    <lineage>
        <taxon>Bacteria</taxon>
        <taxon>Pseudomonadati</taxon>
        <taxon>Pseudomonadota</taxon>
        <taxon>Alphaproteobacteria</taxon>
        <taxon>Hyphomicrobiales</taxon>
        <taxon>Hyphomicrobiaceae</taxon>
        <taxon>Hyphomicrobium</taxon>
    </lineage>
</organism>
<reference evidence="13" key="1">
    <citation type="submission" date="2016-10" db="EMBL/GenBank/DDBJ databases">
        <authorList>
            <person name="Varghese N."/>
            <person name="Submissions S."/>
        </authorList>
    </citation>
    <scope>NUCLEOTIDE SEQUENCE [LARGE SCALE GENOMIC DNA]</scope>
    <source>
        <strain evidence="13">DSM 1565</strain>
    </source>
</reference>
<feature type="active site" description="For GATase activity" evidence="8">
    <location>
        <position position="2"/>
    </location>
</feature>
<dbReference type="InterPro" id="IPR029055">
    <property type="entry name" value="Ntn_hydrolases_N"/>
</dbReference>